<protein>
    <submittedName>
        <fullName evidence="1">Uncharacterized protein</fullName>
    </submittedName>
</protein>
<dbReference type="AlphaFoldDB" id="A0AAW9CTK4"/>
<sequence>MREPFDARSAVSNCHGGESRLLVFAMLLRRNPDKQVVFDPRFRVAAERG</sequence>
<comment type="caution">
    <text evidence="1">The sequence shown here is derived from an EMBL/GenBank/DDBJ whole genome shotgun (WGS) entry which is preliminary data.</text>
</comment>
<name>A0AAW9CTK4_BURTH</name>
<organism evidence="1 2">
    <name type="scientific">Burkholderia thailandensis</name>
    <dbReference type="NCBI Taxonomy" id="57975"/>
    <lineage>
        <taxon>Bacteria</taxon>
        <taxon>Pseudomonadati</taxon>
        <taxon>Pseudomonadota</taxon>
        <taxon>Betaproteobacteria</taxon>
        <taxon>Burkholderiales</taxon>
        <taxon>Burkholderiaceae</taxon>
        <taxon>Burkholderia</taxon>
        <taxon>pseudomallei group</taxon>
    </lineage>
</organism>
<evidence type="ECO:0000313" key="1">
    <source>
        <dbReference type="EMBL" id="MDW9252961.1"/>
    </source>
</evidence>
<dbReference type="EMBL" id="QXCT01000001">
    <property type="protein sequence ID" value="MDW9252961.1"/>
    <property type="molecule type" value="Genomic_DNA"/>
</dbReference>
<proteinExistence type="predicted"/>
<gene>
    <name evidence="1" type="ORF">C7S16_4743</name>
</gene>
<evidence type="ECO:0000313" key="2">
    <source>
        <dbReference type="Proteomes" id="UP001272137"/>
    </source>
</evidence>
<dbReference type="Proteomes" id="UP001272137">
    <property type="component" value="Unassembled WGS sequence"/>
</dbReference>
<accession>A0AAW9CTK4</accession>
<reference evidence="1" key="1">
    <citation type="submission" date="2018-08" db="EMBL/GenBank/DDBJ databases">
        <title>Identification of Burkholderia cepacia strains that express a Burkholderia pseudomallei-like capsular polysaccharide.</title>
        <authorList>
            <person name="Burtnick M.N."/>
            <person name="Vongsouvath M."/>
            <person name="Newton P."/>
            <person name="Wuthiekanun V."/>
            <person name="Limmathurotsakul D."/>
            <person name="Brett P.J."/>
            <person name="Chantratita N."/>
            <person name="Dance D.A."/>
        </authorList>
    </citation>
    <scope>NUCLEOTIDE SEQUENCE</scope>
    <source>
        <strain evidence="1">SBXCC001</strain>
    </source>
</reference>